<feature type="domain" description="Beta-porphyranase A C-terminal" evidence="2">
    <location>
        <begin position="554"/>
        <end position="638"/>
    </location>
</feature>
<dbReference type="Pfam" id="PF18040">
    <property type="entry name" value="BPA_C"/>
    <property type="match status" value="1"/>
</dbReference>
<dbReference type="InterPro" id="IPR017853">
    <property type="entry name" value="GH"/>
</dbReference>
<dbReference type="AlphaFoldDB" id="A0A7S0G3T8"/>
<gene>
    <name evidence="3" type="ORF">RMAR0315_LOCUS9999</name>
</gene>
<reference evidence="3" key="1">
    <citation type="submission" date="2021-01" db="EMBL/GenBank/DDBJ databases">
        <authorList>
            <person name="Corre E."/>
            <person name="Pelletier E."/>
            <person name="Niang G."/>
            <person name="Scheremetjew M."/>
            <person name="Finn R."/>
            <person name="Kale V."/>
            <person name="Holt S."/>
            <person name="Cochrane G."/>
            <person name="Meng A."/>
            <person name="Brown T."/>
            <person name="Cohen L."/>
        </authorList>
    </citation>
    <scope>NUCLEOTIDE SEQUENCE</scope>
    <source>
        <strain evidence="3">UTEX LB 2760</strain>
    </source>
</reference>
<protein>
    <recommendedName>
        <fullName evidence="2">Beta-porphyranase A C-terminal domain-containing protein</fullName>
    </recommendedName>
</protein>
<keyword evidence="1" id="KW-0732">Signal</keyword>
<feature type="chain" id="PRO_5031426293" description="Beta-porphyranase A C-terminal domain-containing protein" evidence="1">
    <location>
        <begin position="24"/>
        <end position="658"/>
    </location>
</feature>
<dbReference type="Gene3D" id="2.60.120.1200">
    <property type="match status" value="1"/>
</dbReference>
<feature type="signal peptide" evidence="1">
    <location>
        <begin position="1"/>
        <end position="23"/>
    </location>
</feature>
<sequence>MKLVSVLSLGIFLILASSHYARAQRITVDFATTLRTHGKKDFNRRKFVNAHGNFGVPTYARGFMRYMVNDLGVSFSRSSNEGPFSGSNNFPRRLSLASLRRDGQKKINAKDPKYNPLLTKNINPHRIATDRADVIKEFHKSKAKTKAAISFAPRYFELFFNKGKALPRPMFYECWNEPLVRWREFRLSGRESEVSVIRRLAKICGRLCKSVKARNPGMVIGGPATAFTRPFYEDFNQFKRRVQLFIDQAKSAGCLDFVSQHLYDTGGGVLDGNLDLMETYTARRNKKRQPMKYVVSEMGSYSKTWFSKRKNVSSPPRSGRDFLIIAENFKNFMSLLRVHDNVQKIVSFLTLDPTDPRSTKKYRYPWSLIEKVGAEKIRWTPLLRYFQLLKGISGRFAFSHSSHADIKVHAVVNRQSGFIMMQNLHLRKTYRTSLRFPYGLGRAASRVIIRQLWLNAGKPGRADRRQDIPRAGKIIWSNKGRKSVPKNILLRPEAMYVMQVIFKKKMSERRSIGRFRRYVARVSTDKGKRLNFPYRIEKGRAIRATFAKLPFRSGVARIRISQSRRESLKNKPDLWLNGKKFSNFDASISGGKRDYHKNYFGTYEISVPLKFLASQNNPVVRVKFPDSGGHISTFLLEVDTCGRGSCCLLNSLTGKDRC</sequence>
<proteinExistence type="predicted"/>
<dbReference type="SUPFAM" id="SSF51445">
    <property type="entry name" value="(Trans)glycosidases"/>
    <property type="match status" value="1"/>
</dbReference>
<dbReference type="InterPro" id="IPR041224">
    <property type="entry name" value="BPA_C"/>
</dbReference>
<name>A0A7S0G3T8_9RHOD</name>
<evidence type="ECO:0000259" key="2">
    <source>
        <dbReference type="Pfam" id="PF18040"/>
    </source>
</evidence>
<evidence type="ECO:0000313" key="3">
    <source>
        <dbReference type="EMBL" id="CAD8400006.1"/>
    </source>
</evidence>
<dbReference type="EMBL" id="HBEK01018284">
    <property type="protein sequence ID" value="CAD8400006.1"/>
    <property type="molecule type" value="Transcribed_RNA"/>
</dbReference>
<dbReference type="Gene3D" id="3.20.20.80">
    <property type="entry name" value="Glycosidases"/>
    <property type="match status" value="1"/>
</dbReference>
<accession>A0A7S0G3T8</accession>
<evidence type="ECO:0000256" key="1">
    <source>
        <dbReference type="SAM" id="SignalP"/>
    </source>
</evidence>
<organism evidence="3">
    <name type="scientific">Rhodosorus marinus</name>
    <dbReference type="NCBI Taxonomy" id="101924"/>
    <lineage>
        <taxon>Eukaryota</taxon>
        <taxon>Rhodophyta</taxon>
        <taxon>Stylonematophyceae</taxon>
        <taxon>Stylonematales</taxon>
        <taxon>Stylonemataceae</taxon>
        <taxon>Rhodosorus</taxon>
    </lineage>
</organism>